<dbReference type="SUPFAM" id="SSF101790">
    <property type="entry name" value="Aminomethyltransferase beta-barrel domain"/>
    <property type="match status" value="1"/>
</dbReference>
<dbReference type="Pfam" id="PF01571">
    <property type="entry name" value="GCV_T"/>
    <property type="match status" value="1"/>
</dbReference>
<dbReference type="Pfam" id="PF08669">
    <property type="entry name" value="GCV_T_C"/>
    <property type="match status" value="1"/>
</dbReference>
<evidence type="ECO:0000259" key="3">
    <source>
        <dbReference type="Pfam" id="PF01266"/>
    </source>
</evidence>
<name>A0A2R8AMB6_9RHOB</name>
<dbReference type="InterPro" id="IPR036188">
    <property type="entry name" value="FAD/NAD-bd_sf"/>
</dbReference>
<accession>A0A2R8AMB6</accession>
<dbReference type="InterPro" id="IPR006222">
    <property type="entry name" value="GCVT_N"/>
</dbReference>
<dbReference type="Gene3D" id="3.30.70.1400">
    <property type="entry name" value="Aminomethyltransferase beta-barrel domains"/>
    <property type="match status" value="1"/>
</dbReference>
<dbReference type="EMBL" id="OMOI01000001">
    <property type="protein sequence ID" value="SPF77161.1"/>
    <property type="molecule type" value="Genomic_DNA"/>
</dbReference>
<dbReference type="SUPFAM" id="SSF103025">
    <property type="entry name" value="Folate-binding domain"/>
    <property type="match status" value="1"/>
</dbReference>
<dbReference type="SUPFAM" id="SSF54373">
    <property type="entry name" value="FAD-linked reductases, C-terminal domain"/>
    <property type="match status" value="1"/>
</dbReference>
<dbReference type="RefSeq" id="WP_108857115.1">
    <property type="nucleotide sequence ID" value="NZ_OMOI01000001.1"/>
</dbReference>
<gene>
    <name evidence="7" type="primary">abo_2</name>
    <name evidence="7" type="ORF">ALP8811_02184</name>
</gene>
<dbReference type="PANTHER" id="PTHR13847:SF193">
    <property type="entry name" value="PYRUVATE DEHYDROGENASE PHOSPHATASE REGULATORY SUBUNIT, MITOCHONDRIAL"/>
    <property type="match status" value="1"/>
</dbReference>
<feature type="domain" description="FAD dependent oxidoreductase" evidence="3">
    <location>
        <begin position="12"/>
        <end position="368"/>
    </location>
</feature>
<dbReference type="Gene3D" id="3.30.9.10">
    <property type="entry name" value="D-Amino Acid Oxidase, subunit A, domain 2"/>
    <property type="match status" value="1"/>
</dbReference>
<evidence type="ECO:0000259" key="4">
    <source>
        <dbReference type="Pfam" id="PF01571"/>
    </source>
</evidence>
<dbReference type="Gene3D" id="2.40.30.110">
    <property type="entry name" value="Aminomethyltransferase beta-barrel domains"/>
    <property type="match status" value="1"/>
</dbReference>
<dbReference type="InterPro" id="IPR013977">
    <property type="entry name" value="GcvT_C"/>
</dbReference>
<dbReference type="Gene3D" id="3.30.1360.120">
    <property type="entry name" value="Probable tRNA modification gtpase trme, domain 1"/>
    <property type="match status" value="1"/>
</dbReference>
<keyword evidence="8" id="KW-1185">Reference proteome</keyword>
<dbReference type="SUPFAM" id="SSF51905">
    <property type="entry name" value="FAD/NAD(P)-binding domain"/>
    <property type="match status" value="1"/>
</dbReference>
<dbReference type="InterPro" id="IPR032503">
    <property type="entry name" value="FAO_M"/>
</dbReference>
<dbReference type="InterPro" id="IPR029043">
    <property type="entry name" value="GcvT/YgfZ_C"/>
</dbReference>
<sequence>MAKTLPTHAQTVIIGGGSIGCNTAYHLTKLGMTDVVVLERDQLTSGTTWHAAGLIVAGLLQSEAECEIYTHGRDLYANLEQETGVPTGFRDVGYLQIANNEERVHEMRRLAPFMRRHGINIYEISPKETADLFPIGDLSDVLAGFYIPEDGRANPVDVTMSLAKGAKMGGAKIHEGVTVSEILAKNGTATGVRTADGQTITAENVVICGGMWSRQLGAKAGINLPLQAAEHYYLITENIDGLSRDLPVLEDPSTYTYYREEVGGLMLGLFEPGAAPWKLDGIPDNFTFGEIEPDWDRVGPHLEKAYSRVPDALNVGVRKLFCGPESFTPDLAPLVGETPELRNCFVACGMNSLGILNGAGTGKVLAEWIVSGHPQIDVTGINVNRFTRHEATRAFRRDRGPELLGKMFGQHFHNEGFHTARDLKRSVLHDRLAANGAYFAEGHGWEMPDWFAPTAEQAKIEEYSWSRQNWFDWHAEEHRAAREDVIIMDMSTMSKFQVEGPDALALMSRLSCNEVDIEPGRLVYTAWVNEKGGFEADLTVTRLAEDRFMVVVGENSHGHTLMRMKRHIHEGEVVVITELTPAITQINIHGPKARMLMEKVTSADMSNEAFPFMTWQDIDVGYWVVKAFRVTFVGELGWELQVPSYAAVQVYDLLKEVGQEFGLRDAGMQTLNSLRLEKAYRDFGLDVDNTDNPIEAGLGFAVKLEKPGGFIGRDALAEIKARGIPNNRMLQFLLHDPEPLLYGNECIYLNGVEVGHLQVGGYGHSLGGAVGIGFAELDEPLTASIVAEGSWEVEVAGARVKATASLKPLFDPGMLKVKS</sequence>
<dbReference type="PANTHER" id="PTHR13847">
    <property type="entry name" value="SARCOSINE DEHYDROGENASE-RELATED"/>
    <property type="match status" value="1"/>
</dbReference>
<evidence type="ECO:0000259" key="6">
    <source>
        <dbReference type="Pfam" id="PF16350"/>
    </source>
</evidence>
<reference evidence="7 8" key="1">
    <citation type="submission" date="2018-03" db="EMBL/GenBank/DDBJ databases">
        <authorList>
            <person name="Keele B.F."/>
        </authorList>
    </citation>
    <scope>NUCLEOTIDE SEQUENCE [LARGE SCALE GENOMIC DNA]</scope>
    <source>
        <strain evidence="7 8">CECT 8811</strain>
    </source>
</reference>
<keyword evidence="2 7" id="KW-0560">Oxidoreductase</keyword>
<dbReference type="AlphaFoldDB" id="A0A2R8AMB6"/>
<proteinExistence type="inferred from homology"/>
<dbReference type="GO" id="GO:0005737">
    <property type="term" value="C:cytoplasm"/>
    <property type="evidence" value="ECO:0007669"/>
    <property type="project" value="TreeGrafter"/>
</dbReference>
<dbReference type="GO" id="GO:0102317">
    <property type="term" value="F:4-methylaminobutyrate oxidase (demethylating) activity"/>
    <property type="evidence" value="ECO:0007669"/>
    <property type="project" value="UniProtKB-EC"/>
</dbReference>
<dbReference type="Pfam" id="PF01266">
    <property type="entry name" value="DAO"/>
    <property type="match status" value="1"/>
</dbReference>
<dbReference type="InterPro" id="IPR027266">
    <property type="entry name" value="TrmE/GcvT-like"/>
</dbReference>
<dbReference type="Gene3D" id="3.50.50.60">
    <property type="entry name" value="FAD/NAD(P)-binding domain"/>
    <property type="match status" value="1"/>
</dbReference>
<feature type="domain" description="GCVT N-terminal" evidence="4">
    <location>
        <begin position="428"/>
        <end position="706"/>
    </location>
</feature>
<dbReference type="EC" id="1.5.3.19" evidence="7"/>
<dbReference type="OrthoDB" id="7156675at2"/>
<evidence type="ECO:0000313" key="7">
    <source>
        <dbReference type="EMBL" id="SPF77161.1"/>
    </source>
</evidence>
<dbReference type="Proteomes" id="UP000244911">
    <property type="component" value="Unassembled WGS sequence"/>
</dbReference>
<comment type="similarity">
    <text evidence="1">Belongs to the GcvT family.</text>
</comment>
<dbReference type="Pfam" id="PF16350">
    <property type="entry name" value="FAO_M"/>
    <property type="match status" value="1"/>
</dbReference>
<dbReference type="PROSITE" id="PS51257">
    <property type="entry name" value="PROKAR_LIPOPROTEIN"/>
    <property type="match status" value="1"/>
</dbReference>
<evidence type="ECO:0000313" key="8">
    <source>
        <dbReference type="Proteomes" id="UP000244911"/>
    </source>
</evidence>
<organism evidence="7 8">
    <name type="scientific">Aliiroseovarius pelagivivens</name>
    <dbReference type="NCBI Taxonomy" id="1639690"/>
    <lineage>
        <taxon>Bacteria</taxon>
        <taxon>Pseudomonadati</taxon>
        <taxon>Pseudomonadota</taxon>
        <taxon>Alphaproteobacteria</taxon>
        <taxon>Rhodobacterales</taxon>
        <taxon>Paracoccaceae</taxon>
        <taxon>Aliiroseovarius</taxon>
    </lineage>
</organism>
<evidence type="ECO:0000259" key="5">
    <source>
        <dbReference type="Pfam" id="PF08669"/>
    </source>
</evidence>
<evidence type="ECO:0000256" key="2">
    <source>
        <dbReference type="ARBA" id="ARBA00023002"/>
    </source>
</evidence>
<feature type="domain" description="FAD dependent oxidoreductase central" evidence="6">
    <location>
        <begin position="372"/>
        <end position="426"/>
    </location>
</feature>
<evidence type="ECO:0000256" key="1">
    <source>
        <dbReference type="ARBA" id="ARBA00008609"/>
    </source>
</evidence>
<protein>
    <submittedName>
        <fullName evidence="7">4-methylaminobutanoate oxidase (Formaldehyde-forming)</fullName>
        <ecNumber evidence="7">1.5.3.19</ecNumber>
    </submittedName>
</protein>
<feature type="domain" description="Aminomethyltransferase C-terminal" evidence="5">
    <location>
        <begin position="728"/>
        <end position="811"/>
    </location>
</feature>
<dbReference type="InterPro" id="IPR006076">
    <property type="entry name" value="FAD-dep_OxRdtase"/>
</dbReference>